<evidence type="ECO:0000313" key="1">
    <source>
        <dbReference type="EMBL" id="EKC54024.1"/>
    </source>
</evidence>
<reference evidence="1" key="1">
    <citation type="journal article" date="2013" name="Environ. Microbiol.">
        <title>Microbiota from the distal guts of lean and obese adolescents exhibit partial functional redundancy besides clear differences in community structure.</title>
        <authorList>
            <person name="Ferrer M."/>
            <person name="Ruiz A."/>
            <person name="Lanza F."/>
            <person name="Haange S.B."/>
            <person name="Oberbach A."/>
            <person name="Till H."/>
            <person name="Bargiela R."/>
            <person name="Campoy C."/>
            <person name="Segura M.T."/>
            <person name="Richter M."/>
            <person name="von Bergen M."/>
            <person name="Seifert J."/>
            <person name="Suarez A."/>
        </authorList>
    </citation>
    <scope>NUCLEOTIDE SEQUENCE</scope>
</reference>
<dbReference type="EMBL" id="AJWZ01008470">
    <property type="protein sequence ID" value="EKC54024.1"/>
    <property type="molecule type" value="Genomic_DNA"/>
</dbReference>
<accession>K1SF94</accession>
<feature type="non-terminal residue" evidence="1">
    <location>
        <position position="171"/>
    </location>
</feature>
<sequence>YWNNNAGRWVKRGAHGIAVFDTRANSSRLRYLFDISDTIPRAEVPDALPWVITDQNWRPVWDKIVADNHADSIQSALLMLSTSCVAQRSAMFTTALGKAIDGSSLQWAKPDEQRQLFIQLITQSCLYMAALRCGVDTARLDLSALESVNQFDTNRIALCLGSACQQAARPL</sequence>
<comment type="caution">
    <text evidence="1">The sequence shown here is derived from an EMBL/GenBank/DDBJ whole genome shotgun (WGS) entry which is preliminary data.</text>
</comment>
<gene>
    <name evidence="1" type="ORF">OBE_12298</name>
</gene>
<protein>
    <submittedName>
        <fullName evidence="1">Uncharacterized protein</fullName>
    </submittedName>
</protein>
<proteinExistence type="predicted"/>
<feature type="non-terminal residue" evidence="1">
    <location>
        <position position="1"/>
    </location>
</feature>
<organism evidence="1">
    <name type="scientific">human gut metagenome</name>
    <dbReference type="NCBI Taxonomy" id="408170"/>
    <lineage>
        <taxon>unclassified sequences</taxon>
        <taxon>metagenomes</taxon>
        <taxon>organismal metagenomes</taxon>
    </lineage>
</organism>
<dbReference type="AlphaFoldDB" id="K1SF94"/>
<name>K1SF94_9ZZZZ</name>